<evidence type="ECO:0000256" key="2">
    <source>
        <dbReference type="ARBA" id="ARBA00004371"/>
    </source>
</evidence>
<keyword evidence="17" id="KW-0325">Glycoprotein</keyword>
<evidence type="ECO:0000256" key="20">
    <source>
        <dbReference type="ARBA" id="ARBA00033328"/>
    </source>
</evidence>
<feature type="signal peptide" evidence="21">
    <location>
        <begin position="1"/>
        <end position="29"/>
    </location>
</feature>
<reference evidence="24" key="1">
    <citation type="journal article" date="2019" name="Int. J. Syst. Evol. Microbiol.">
        <title>The Global Catalogue of Microorganisms (GCM) 10K type strain sequencing project: providing services to taxonomists for standard genome sequencing and annotation.</title>
        <authorList>
            <consortium name="The Broad Institute Genomics Platform"/>
            <consortium name="The Broad Institute Genome Sequencing Center for Infectious Disease"/>
            <person name="Wu L."/>
            <person name="Ma J."/>
        </authorList>
    </citation>
    <scope>NUCLEOTIDE SEQUENCE [LARGE SCALE GENOMIC DNA]</scope>
    <source>
        <strain evidence="24">JCM 17111</strain>
    </source>
</reference>
<comment type="caution">
    <text evidence="23">The sequence shown here is derived from an EMBL/GenBank/DDBJ whole genome shotgun (WGS) entry which is preliminary data.</text>
</comment>
<dbReference type="SUPFAM" id="SSF53187">
    <property type="entry name" value="Zn-dependent exopeptidases"/>
    <property type="match status" value="1"/>
</dbReference>
<comment type="subcellular location">
    <subcellularLocation>
        <location evidence="1">Endoplasmic reticulum</location>
    </subcellularLocation>
    <subcellularLocation>
        <location evidence="3">Golgi apparatus</location>
    </subcellularLocation>
    <subcellularLocation>
        <location evidence="2">Lysosome</location>
    </subcellularLocation>
    <subcellularLocation>
        <location evidence="4">Secreted</location>
    </subcellularLocation>
</comment>
<dbReference type="SUPFAM" id="SSF52025">
    <property type="entry name" value="PA domain"/>
    <property type="match status" value="1"/>
</dbReference>
<keyword evidence="15" id="KW-0482">Metalloprotease</keyword>
<dbReference type="Proteomes" id="UP001500954">
    <property type="component" value="Unassembled WGS sequence"/>
</dbReference>
<evidence type="ECO:0000256" key="10">
    <source>
        <dbReference type="ARBA" id="ARBA00022729"/>
    </source>
</evidence>
<evidence type="ECO:0000256" key="8">
    <source>
        <dbReference type="ARBA" id="ARBA00022670"/>
    </source>
</evidence>
<evidence type="ECO:0000256" key="1">
    <source>
        <dbReference type="ARBA" id="ARBA00004240"/>
    </source>
</evidence>
<name>A0ABP6YJ63_9FLAO</name>
<evidence type="ECO:0000256" key="18">
    <source>
        <dbReference type="ARBA" id="ARBA00023228"/>
    </source>
</evidence>
<evidence type="ECO:0000256" key="14">
    <source>
        <dbReference type="ARBA" id="ARBA00023034"/>
    </source>
</evidence>
<evidence type="ECO:0000256" key="16">
    <source>
        <dbReference type="ARBA" id="ARBA00023145"/>
    </source>
</evidence>
<dbReference type="EMBL" id="BAABCY010000099">
    <property type="protein sequence ID" value="GAA3583625.1"/>
    <property type="molecule type" value="Genomic_DNA"/>
</dbReference>
<keyword evidence="16" id="KW-0865">Zymogen</keyword>
<evidence type="ECO:0000256" key="12">
    <source>
        <dbReference type="ARBA" id="ARBA00022824"/>
    </source>
</evidence>
<dbReference type="PANTHER" id="PTHR12053:SF3">
    <property type="entry name" value="CARBOXYPEPTIDASE Q"/>
    <property type="match status" value="1"/>
</dbReference>
<dbReference type="InterPro" id="IPR046450">
    <property type="entry name" value="PA_dom_sf"/>
</dbReference>
<evidence type="ECO:0000256" key="21">
    <source>
        <dbReference type="SAM" id="SignalP"/>
    </source>
</evidence>
<evidence type="ECO:0000256" key="9">
    <source>
        <dbReference type="ARBA" id="ARBA00022723"/>
    </source>
</evidence>
<dbReference type="InterPro" id="IPR039866">
    <property type="entry name" value="CPQ"/>
</dbReference>
<evidence type="ECO:0000256" key="7">
    <source>
        <dbReference type="ARBA" id="ARBA00022645"/>
    </source>
</evidence>
<evidence type="ECO:0000256" key="17">
    <source>
        <dbReference type="ARBA" id="ARBA00023180"/>
    </source>
</evidence>
<dbReference type="Gene3D" id="3.40.630.10">
    <property type="entry name" value="Zn peptidases"/>
    <property type="match status" value="1"/>
</dbReference>
<feature type="chain" id="PRO_5045950497" description="Carboxypeptidase Q" evidence="21">
    <location>
        <begin position="30"/>
        <end position="478"/>
    </location>
</feature>
<keyword evidence="7" id="KW-0121">Carboxypeptidase</keyword>
<evidence type="ECO:0000256" key="5">
    <source>
        <dbReference type="ARBA" id="ARBA00014116"/>
    </source>
</evidence>
<evidence type="ECO:0000313" key="23">
    <source>
        <dbReference type="EMBL" id="GAA3583625.1"/>
    </source>
</evidence>
<evidence type="ECO:0000256" key="19">
    <source>
        <dbReference type="ARBA" id="ARBA00025833"/>
    </source>
</evidence>
<keyword evidence="9" id="KW-0479">Metal-binding</keyword>
<dbReference type="Pfam" id="PF04389">
    <property type="entry name" value="Peptidase_M28"/>
    <property type="match status" value="1"/>
</dbReference>
<dbReference type="Gene3D" id="3.50.30.30">
    <property type="match status" value="1"/>
</dbReference>
<evidence type="ECO:0000256" key="15">
    <source>
        <dbReference type="ARBA" id="ARBA00023049"/>
    </source>
</evidence>
<dbReference type="PANTHER" id="PTHR12053">
    <property type="entry name" value="PROTEASE FAMILY M28 PLASMA GLUTAMATE CARBOXYPEPTIDASE-RELATED"/>
    <property type="match status" value="1"/>
</dbReference>
<evidence type="ECO:0000259" key="22">
    <source>
        <dbReference type="Pfam" id="PF04389"/>
    </source>
</evidence>
<evidence type="ECO:0000256" key="6">
    <source>
        <dbReference type="ARBA" id="ARBA00022525"/>
    </source>
</evidence>
<keyword evidence="8" id="KW-0645">Protease</keyword>
<keyword evidence="11" id="KW-0378">Hydrolase</keyword>
<evidence type="ECO:0000313" key="24">
    <source>
        <dbReference type="Proteomes" id="UP001500954"/>
    </source>
</evidence>
<protein>
    <recommendedName>
        <fullName evidence="5">Carboxypeptidase Q</fullName>
    </recommendedName>
    <alternativeName>
        <fullName evidence="20">Plasma glutamate carboxypeptidase</fullName>
    </alternativeName>
</protein>
<keyword evidence="24" id="KW-1185">Reference proteome</keyword>
<accession>A0ABP6YJ63</accession>
<keyword evidence="12" id="KW-0256">Endoplasmic reticulum</keyword>
<dbReference type="InterPro" id="IPR007484">
    <property type="entry name" value="Peptidase_M28"/>
</dbReference>
<evidence type="ECO:0000256" key="3">
    <source>
        <dbReference type="ARBA" id="ARBA00004555"/>
    </source>
</evidence>
<organism evidence="23 24">
    <name type="scientific">Snuella lapsa</name>
    <dbReference type="NCBI Taxonomy" id="870481"/>
    <lineage>
        <taxon>Bacteria</taxon>
        <taxon>Pseudomonadati</taxon>
        <taxon>Bacteroidota</taxon>
        <taxon>Flavobacteriia</taxon>
        <taxon>Flavobacteriales</taxon>
        <taxon>Flavobacteriaceae</taxon>
        <taxon>Snuella</taxon>
    </lineage>
</organism>
<sequence>MLSLAKKNMRLLKTVTFSFCMFCFVLVGAQTDKEVIKTIYSTSLTNGQSYEWLRYLSNQIGGRLSGSLNAQKAVEWTKEELDKLGLDRVWLQPVMVPKWVRGIKEHAYIESAAGKSTTVNICALGGSVATPALGIKANVVEVQSFEELEALGRGNVEGKIVFFNRPMQADLIITYEAYGGCVNQRYSGAVEAAKYGAVGVIVRSMNLRLDDFPHTGSMKYNDLPVEKRIPSAAISTNDAELLSTMLKLDGQTQLYFKQNCKQLKDVQSYNVIGEITGSEYPNEYILVGGHLDSWDLGDGSHDDGAGVVQSMDVLRLLKESGVKPKRSIRVVLFMNEENGLRGATKYAQEAKQKGENHIFALESDAGGFTPRGFAFDCSDVSFNQVLAWKHLFKPYLIHYFEKAGSGADVGPLKTSTNVLAGLRPDSQRYFDHHHASNDTFDAVNKRELELGAATMTALVYLFDTYGVNPIPNESELKK</sequence>
<gene>
    <name evidence="23" type="ORF">GCM10022395_34630</name>
</gene>
<keyword evidence="18" id="KW-0458">Lysosome</keyword>
<evidence type="ECO:0000256" key="4">
    <source>
        <dbReference type="ARBA" id="ARBA00004613"/>
    </source>
</evidence>
<feature type="domain" description="Peptidase M28" evidence="22">
    <location>
        <begin position="270"/>
        <end position="456"/>
    </location>
</feature>
<proteinExistence type="predicted"/>
<evidence type="ECO:0000256" key="11">
    <source>
        <dbReference type="ARBA" id="ARBA00022801"/>
    </source>
</evidence>
<comment type="subunit">
    <text evidence="19">Homodimer. The monomeric form is inactive while the homodimer is active.</text>
</comment>
<keyword evidence="14" id="KW-0333">Golgi apparatus</keyword>
<evidence type="ECO:0000256" key="13">
    <source>
        <dbReference type="ARBA" id="ARBA00022833"/>
    </source>
</evidence>
<keyword evidence="10 21" id="KW-0732">Signal</keyword>
<keyword evidence="13" id="KW-0862">Zinc</keyword>
<keyword evidence="6" id="KW-0964">Secreted</keyword>